<dbReference type="Gene3D" id="3.40.1260.10">
    <property type="entry name" value="DsrEFH-like"/>
    <property type="match status" value="1"/>
</dbReference>
<proteinExistence type="predicted"/>
<dbReference type="Proteomes" id="UP000325030">
    <property type="component" value="Chromosome"/>
</dbReference>
<dbReference type="InterPro" id="IPR027396">
    <property type="entry name" value="DsrEFH-like"/>
</dbReference>
<organism evidence="1 3">
    <name type="scientific">Sulfuracidifex tepidarius</name>
    <dbReference type="NCBI Taxonomy" id="1294262"/>
    <lineage>
        <taxon>Archaea</taxon>
        <taxon>Thermoproteota</taxon>
        <taxon>Thermoprotei</taxon>
        <taxon>Sulfolobales</taxon>
        <taxon>Sulfolobaceae</taxon>
        <taxon>Sulfuracidifex</taxon>
    </lineage>
</organism>
<dbReference type="STRING" id="1294262.GCA_001316085_02998"/>
<dbReference type="EMBL" id="AP018929">
    <property type="protein sequence ID" value="BBG24767.1"/>
    <property type="molecule type" value="Genomic_DNA"/>
</dbReference>
<gene>
    <name evidence="1" type="ORF">IC006_2101</name>
    <name evidence="2" type="ORF">IC007_2110</name>
</gene>
<evidence type="ECO:0000313" key="1">
    <source>
        <dbReference type="EMBL" id="BBG24767.1"/>
    </source>
</evidence>
<dbReference type="KEGG" id="step:IC006_2101"/>
<dbReference type="SUPFAM" id="SSF75169">
    <property type="entry name" value="DsrEFH-like"/>
    <property type="match status" value="1"/>
</dbReference>
<name>A0A510DX33_9CREN</name>
<protein>
    <submittedName>
        <fullName evidence="1">Uncharacterized protein</fullName>
    </submittedName>
</protein>
<dbReference type="RefSeq" id="WP_054846841.1">
    <property type="nucleotide sequence ID" value="NZ_AP018929.1"/>
</dbReference>
<dbReference type="EMBL" id="AP018930">
    <property type="protein sequence ID" value="BBG27556.1"/>
    <property type="molecule type" value="Genomic_DNA"/>
</dbReference>
<reference evidence="4" key="1">
    <citation type="submission" date="2018-09" db="EMBL/GenBank/DDBJ databases">
        <title>Complete Genome Sequencing of Sulfolobus sp. JCM 16834.</title>
        <authorList>
            <person name="Kato S."/>
            <person name="Itoh T."/>
            <person name="Ohkuma M."/>
        </authorList>
    </citation>
    <scope>NUCLEOTIDE SEQUENCE [LARGE SCALE GENOMIC DNA]</scope>
    <source>
        <strain evidence="4">IC-007</strain>
    </source>
</reference>
<sequence length="109" mass="12030">MAKVLFLIYSKEMLESAITIALNSFKNKRYEDVKVIFLGNSVRNLISLDEESSVNLEELSKVGVVDSACFYSADKAGVKDDILDKGITLAPVGERIAKYVNSGYVVITF</sequence>
<dbReference type="OrthoDB" id="41780at2157"/>
<reference evidence="1 3" key="2">
    <citation type="journal article" date="2020" name="Int. J. Syst. Evol. Microbiol.">
        <title>Sulfuracidifex tepidarius gen. nov., sp. nov. and transfer of Sulfolobus metallicus Huber and Stetter 1992 to the genus Sulfuracidifex as Sulfuracidifex metallicus comb. nov.</title>
        <authorList>
            <person name="Itoh T."/>
            <person name="Miura T."/>
            <person name="Sakai H.D."/>
            <person name="Kato S."/>
            <person name="Ohkuma M."/>
            <person name="Takashina T."/>
        </authorList>
    </citation>
    <scope>NUCLEOTIDE SEQUENCE [LARGE SCALE GENOMIC DNA]</scope>
    <source>
        <strain evidence="1 3">IC-006</strain>
        <strain evidence="2">IC-007</strain>
    </source>
</reference>
<dbReference type="Pfam" id="PF02635">
    <property type="entry name" value="DsrE"/>
    <property type="match status" value="1"/>
</dbReference>
<dbReference type="GeneID" id="41718440"/>
<evidence type="ECO:0000313" key="2">
    <source>
        <dbReference type="EMBL" id="BBG27556.1"/>
    </source>
</evidence>
<evidence type="ECO:0000313" key="4">
    <source>
        <dbReference type="Proteomes" id="UP000325030"/>
    </source>
</evidence>
<evidence type="ECO:0000313" key="3">
    <source>
        <dbReference type="Proteomes" id="UP000322983"/>
    </source>
</evidence>
<dbReference type="AlphaFoldDB" id="A0A510DX33"/>
<dbReference type="InterPro" id="IPR003787">
    <property type="entry name" value="Sulphur_relay_DsrE/F-like"/>
</dbReference>
<accession>A0A510DX33</accession>
<accession>A0A510E4Y7</accession>
<dbReference type="Proteomes" id="UP000322983">
    <property type="component" value="Chromosome"/>
</dbReference>
<keyword evidence="3" id="KW-1185">Reference proteome</keyword>